<accession>A0A834G607</accession>
<dbReference type="InterPro" id="IPR001220">
    <property type="entry name" value="Legume_lectin_dom"/>
</dbReference>
<protein>
    <recommendedName>
        <fullName evidence="3">Legume lectin domain-containing protein</fullName>
    </recommendedName>
</protein>
<keyword evidence="2" id="KW-0430">Lectin</keyword>
<evidence type="ECO:0000256" key="1">
    <source>
        <dbReference type="ARBA" id="ARBA00007606"/>
    </source>
</evidence>
<dbReference type="InterPro" id="IPR050258">
    <property type="entry name" value="Leguminous_Lectin"/>
</dbReference>
<evidence type="ECO:0000313" key="5">
    <source>
        <dbReference type="Proteomes" id="UP000626092"/>
    </source>
</evidence>
<dbReference type="SUPFAM" id="SSF49899">
    <property type="entry name" value="Concanavalin A-like lectins/glucanases"/>
    <property type="match status" value="1"/>
</dbReference>
<reference evidence="4" key="1">
    <citation type="submission" date="2019-11" db="EMBL/GenBank/DDBJ databases">
        <authorList>
            <person name="Liu Y."/>
            <person name="Hou J."/>
            <person name="Li T.-Q."/>
            <person name="Guan C.-H."/>
            <person name="Wu X."/>
            <person name="Wu H.-Z."/>
            <person name="Ling F."/>
            <person name="Zhang R."/>
            <person name="Shi X.-G."/>
            <person name="Ren J.-P."/>
            <person name="Chen E.-F."/>
            <person name="Sun J.-M."/>
        </authorList>
    </citation>
    <scope>NUCLEOTIDE SEQUENCE</scope>
    <source>
        <strain evidence="4">Adult_tree_wgs_1</strain>
        <tissue evidence="4">Leaves</tissue>
    </source>
</reference>
<keyword evidence="5" id="KW-1185">Reference proteome</keyword>
<comment type="caution">
    <text evidence="4">The sequence shown here is derived from an EMBL/GenBank/DDBJ whole genome shotgun (WGS) entry which is preliminary data.</text>
</comment>
<dbReference type="InterPro" id="IPR013320">
    <property type="entry name" value="ConA-like_dom_sf"/>
</dbReference>
<dbReference type="Proteomes" id="UP000626092">
    <property type="component" value="Unassembled WGS sequence"/>
</dbReference>
<dbReference type="GO" id="GO:0030246">
    <property type="term" value="F:carbohydrate binding"/>
    <property type="evidence" value="ECO:0007669"/>
    <property type="project" value="UniProtKB-KW"/>
</dbReference>
<sequence>MAIFNFQILLYSSLSISFFCILFPQTTSLTFIRFNLTNLDLQDQNANITTFGNATFSTQGLQLTDLVPSQVGKATYIDLLHLWDNSTSTRNLTDFSTHFVFVCDSGTITCFADGFTFFLAPYGSGSAGGAAMGLPLKPDNLRERSDPFVAVEFDTFWNPDGWEQKNVGQHPHVGIDVNSLSSNVSAIWYADIINGSQNEAWISYNSSSKNLTVVFSGSTNTTRVTDTINLIIDLRDYLPEWVTFGFSAVSGPFCYEKNALKSWEFSTSLEITVGNRIVPVPESQMRLVEWVWNLYGMGRLFEAVDAKLGSDFDEQETERLMIVGLWCAHPDHNFRPKIGQAIHVLNFEASMPTLPPKVPVLSFFPLPLNTTPNSTSTSQNHYASCTYNEVSSKFSSSSTASSPSISLLYKE</sequence>
<feature type="domain" description="Legume lectin" evidence="3">
    <location>
        <begin position="33"/>
        <end position="270"/>
    </location>
</feature>
<evidence type="ECO:0000259" key="3">
    <source>
        <dbReference type="Pfam" id="PF00139"/>
    </source>
</evidence>
<gene>
    <name evidence="4" type="ORF">RHSIM_Rhsim11G0143200</name>
</gene>
<dbReference type="InterPro" id="IPR000985">
    <property type="entry name" value="Lectin_LegA_CS"/>
</dbReference>
<dbReference type="CDD" id="cd06899">
    <property type="entry name" value="lectin_legume_LecRK_Arcelin_ConA"/>
    <property type="match status" value="1"/>
</dbReference>
<dbReference type="Gene3D" id="2.60.120.200">
    <property type="match status" value="1"/>
</dbReference>
<dbReference type="AlphaFoldDB" id="A0A834G607"/>
<dbReference type="PANTHER" id="PTHR32401:SF49">
    <property type="entry name" value="OS10G0129200 PROTEIN"/>
    <property type="match status" value="1"/>
</dbReference>
<dbReference type="Gene3D" id="1.10.510.10">
    <property type="entry name" value="Transferase(Phosphotransferase) domain 1"/>
    <property type="match status" value="1"/>
</dbReference>
<evidence type="ECO:0000256" key="2">
    <source>
        <dbReference type="ARBA" id="ARBA00022734"/>
    </source>
</evidence>
<dbReference type="Pfam" id="PF00139">
    <property type="entry name" value="Lectin_legB"/>
    <property type="match status" value="1"/>
</dbReference>
<dbReference type="PROSITE" id="PS00308">
    <property type="entry name" value="LECTIN_LEGUME_ALPHA"/>
    <property type="match status" value="1"/>
</dbReference>
<dbReference type="InterPro" id="IPR019825">
    <property type="entry name" value="Lectin_legB_Mn/Ca_BS"/>
</dbReference>
<organism evidence="4 5">
    <name type="scientific">Rhododendron simsii</name>
    <name type="common">Sims's rhododendron</name>
    <dbReference type="NCBI Taxonomy" id="118357"/>
    <lineage>
        <taxon>Eukaryota</taxon>
        <taxon>Viridiplantae</taxon>
        <taxon>Streptophyta</taxon>
        <taxon>Embryophyta</taxon>
        <taxon>Tracheophyta</taxon>
        <taxon>Spermatophyta</taxon>
        <taxon>Magnoliopsida</taxon>
        <taxon>eudicotyledons</taxon>
        <taxon>Gunneridae</taxon>
        <taxon>Pentapetalae</taxon>
        <taxon>asterids</taxon>
        <taxon>Ericales</taxon>
        <taxon>Ericaceae</taxon>
        <taxon>Ericoideae</taxon>
        <taxon>Rhodoreae</taxon>
        <taxon>Rhododendron</taxon>
    </lineage>
</organism>
<dbReference type="PANTHER" id="PTHR32401">
    <property type="entry name" value="CONCANAVALIN A-LIKE LECTIN FAMILY PROTEIN"/>
    <property type="match status" value="1"/>
</dbReference>
<dbReference type="OrthoDB" id="4062651at2759"/>
<name>A0A834G607_RHOSS</name>
<proteinExistence type="inferred from homology"/>
<dbReference type="PROSITE" id="PS00307">
    <property type="entry name" value="LECTIN_LEGUME_BETA"/>
    <property type="match status" value="1"/>
</dbReference>
<comment type="similarity">
    <text evidence="1">Belongs to the leguminous lectin family.</text>
</comment>
<evidence type="ECO:0000313" key="4">
    <source>
        <dbReference type="EMBL" id="KAF7126392.1"/>
    </source>
</evidence>
<dbReference type="EMBL" id="WJXA01000011">
    <property type="protein sequence ID" value="KAF7126392.1"/>
    <property type="molecule type" value="Genomic_DNA"/>
</dbReference>